<proteinExistence type="predicted"/>
<dbReference type="InterPro" id="IPR000843">
    <property type="entry name" value="HTH_LacI"/>
</dbReference>
<dbReference type="PROSITE" id="PS50932">
    <property type="entry name" value="HTH_LACI_2"/>
    <property type="match status" value="1"/>
</dbReference>
<feature type="domain" description="HTH lacI-type" evidence="4">
    <location>
        <begin position="8"/>
        <end position="63"/>
    </location>
</feature>
<dbReference type="Pfam" id="PF13377">
    <property type="entry name" value="Peripla_BP_3"/>
    <property type="match status" value="1"/>
</dbReference>
<organism evidence="5 6">
    <name type="scientific">Kribbella lupini</name>
    <dbReference type="NCBI Taxonomy" id="291602"/>
    <lineage>
        <taxon>Bacteria</taxon>
        <taxon>Bacillati</taxon>
        <taxon>Actinomycetota</taxon>
        <taxon>Actinomycetes</taxon>
        <taxon>Propionibacteriales</taxon>
        <taxon>Kribbellaceae</taxon>
        <taxon>Kribbella</taxon>
    </lineage>
</organism>
<evidence type="ECO:0000256" key="2">
    <source>
        <dbReference type="ARBA" id="ARBA00023125"/>
    </source>
</evidence>
<dbReference type="GO" id="GO:0003677">
    <property type="term" value="F:DNA binding"/>
    <property type="evidence" value="ECO:0007669"/>
    <property type="project" value="UniProtKB-KW"/>
</dbReference>
<dbReference type="Pfam" id="PF00356">
    <property type="entry name" value="LacI"/>
    <property type="match status" value="1"/>
</dbReference>
<evidence type="ECO:0000313" key="6">
    <source>
        <dbReference type="Proteomes" id="UP001500363"/>
    </source>
</evidence>
<evidence type="ECO:0000259" key="4">
    <source>
        <dbReference type="PROSITE" id="PS50932"/>
    </source>
</evidence>
<sequence>MWEMSPGVTLKTVAQAVGVSPSTVSNAYNKPDQLSAALRERILSTAQELGYAGPDASARALRSGKAGAVGVLFTDKLAYAFSDPYAVGFLAGLAEVAEEFATSLLLMPLSSSDIQGGTNAVQQAAIDAAAIFCVAGGHPALDILRTRGVAMVSTDRGDHPDLSWVAIDEVEAAAKLGKHLARLGHRDIVVLVDNAEAAGSRAVEMTLDEVGYTDCELRIRGLQKEMPDARIRLVSGGHNAFSSGLIGAEWVLDSQDRPTAIVGLSDVQALGAIEAMKARGLVPGRDLTVAGFDDIPQAETAGLTTIRQPIKDKGRAVGRVLLDPSVEERQILLPTELVVRASSGPAPRN</sequence>
<dbReference type="InterPro" id="IPR046335">
    <property type="entry name" value="LacI/GalR-like_sensor"/>
</dbReference>
<keyword evidence="1" id="KW-0805">Transcription regulation</keyword>
<evidence type="ECO:0000313" key="5">
    <source>
        <dbReference type="EMBL" id="GAA1551874.1"/>
    </source>
</evidence>
<dbReference type="SMART" id="SM00354">
    <property type="entry name" value="HTH_LACI"/>
    <property type="match status" value="1"/>
</dbReference>
<comment type="caution">
    <text evidence="5">The sequence shown here is derived from an EMBL/GenBank/DDBJ whole genome shotgun (WGS) entry which is preliminary data.</text>
</comment>
<dbReference type="PANTHER" id="PTHR30146">
    <property type="entry name" value="LACI-RELATED TRANSCRIPTIONAL REPRESSOR"/>
    <property type="match status" value="1"/>
</dbReference>
<evidence type="ECO:0000256" key="1">
    <source>
        <dbReference type="ARBA" id="ARBA00023015"/>
    </source>
</evidence>
<dbReference type="PANTHER" id="PTHR30146:SF138">
    <property type="entry name" value="TRANSCRIPTIONAL REGULATORY PROTEIN"/>
    <property type="match status" value="1"/>
</dbReference>
<dbReference type="InterPro" id="IPR028082">
    <property type="entry name" value="Peripla_BP_I"/>
</dbReference>
<reference evidence="5 6" key="1">
    <citation type="journal article" date="2019" name="Int. J. Syst. Evol. Microbiol.">
        <title>The Global Catalogue of Microorganisms (GCM) 10K type strain sequencing project: providing services to taxonomists for standard genome sequencing and annotation.</title>
        <authorList>
            <consortium name="The Broad Institute Genomics Platform"/>
            <consortium name="The Broad Institute Genome Sequencing Center for Infectious Disease"/>
            <person name="Wu L."/>
            <person name="Ma J."/>
        </authorList>
    </citation>
    <scope>NUCLEOTIDE SEQUENCE [LARGE SCALE GENOMIC DNA]</scope>
    <source>
        <strain evidence="5 6">JCM 14303</strain>
    </source>
</reference>
<evidence type="ECO:0000256" key="3">
    <source>
        <dbReference type="ARBA" id="ARBA00023163"/>
    </source>
</evidence>
<dbReference type="InterPro" id="IPR010982">
    <property type="entry name" value="Lambda_DNA-bd_dom_sf"/>
</dbReference>
<dbReference type="Gene3D" id="1.10.260.40">
    <property type="entry name" value="lambda repressor-like DNA-binding domains"/>
    <property type="match status" value="1"/>
</dbReference>
<dbReference type="EMBL" id="BAAANC010000003">
    <property type="protein sequence ID" value="GAA1551874.1"/>
    <property type="molecule type" value="Genomic_DNA"/>
</dbReference>
<dbReference type="Proteomes" id="UP001500363">
    <property type="component" value="Unassembled WGS sequence"/>
</dbReference>
<dbReference type="SUPFAM" id="SSF53822">
    <property type="entry name" value="Periplasmic binding protein-like I"/>
    <property type="match status" value="1"/>
</dbReference>
<keyword evidence="2 5" id="KW-0238">DNA-binding</keyword>
<dbReference type="SUPFAM" id="SSF47413">
    <property type="entry name" value="lambda repressor-like DNA-binding domains"/>
    <property type="match status" value="1"/>
</dbReference>
<name>A0ABN2C3M4_9ACTN</name>
<keyword evidence="3" id="KW-0804">Transcription</keyword>
<dbReference type="CDD" id="cd01392">
    <property type="entry name" value="HTH_LacI"/>
    <property type="match status" value="1"/>
</dbReference>
<gene>
    <name evidence="5" type="ORF">GCM10009741_65470</name>
</gene>
<accession>A0ABN2C3M4</accession>
<keyword evidence="6" id="KW-1185">Reference proteome</keyword>
<protein>
    <submittedName>
        <fullName evidence="5">LacI family DNA-binding transcriptional regulator</fullName>
    </submittedName>
</protein>
<dbReference type="Gene3D" id="3.40.50.2300">
    <property type="match status" value="2"/>
</dbReference>